<dbReference type="Proteomes" id="UP000612680">
    <property type="component" value="Chromosome"/>
</dbReference>
<dbReference type="SMART" id="SM00342">
    <property type="entry name" value="HTH_ARAC"/>
    <property type="match status" value="1"/>
</dbReference>
<evidence type="ECO:0000313" key="6">
    <source>
        <dbReference type="Proteomes" id="UP000612680"/>
    </source>
</evidence>
<evidence type="ECO:0000256" key="3">
    <source>
        <dbReference type="ARBA" id="ARBA00023163"/>
    </source>
</evidence>
<dbReference type="PANTHER" id="PTHR46796:SF15">
    <property type="entry name" value="BLL1074 PROTEIN"/>
    <property type="match status" value="1"/>
</dbReference>
<evidence type="ECO:0000256" key="2">
    <source>
        <dbReference type="ARBA" id="ARBA00023125"/>
    </source>
</evidence>
<keyword evidence="6" id="KW-1185">Reference proteome</keyword>
<name>A0ABX7IDT5_9BACT</name>
<reference evidence="5 6" key="1">
    <citation type="submission" date="2020-06" db="EMBL/GenBank/DDBJ databases">
        <title>Dyadobacter sandarakinus sp. nov., isolated from the soil of the Arctic Yellow River Station.</title>
        <authorList>
            <person name="Zhang Y."/>
            <person name="Peng F."/>
        </authorList>
    </citation>
    <scope>NUCLEOTIDE SEQUENCE [LARGE SCALE GENOMIC DNA]</scope>
    <source>
        <strain evidence="5 6">Q3-56</strain>
    </source>
</reference>
<keyword evidence="3" id="KW-0804">Transcription</keyword>
<sequence>MIANTGESPLDIVVLPDGRMDVSFNMGTNPASVLHGLETKAQKAAFPPATRMFAISFRFLAAEFFFKPYAPVLPNNIRFLPADFWGADVQFDSLEAFARLFTDTLSARLPGAVDSRKLRLAELLYASEGAATVGELSAACHWSSRQINRYFQQNLGLPLKAYLDILRFRASFKHLKAGKLFPEQDFTDQSHFIRDVRKFAGVVPGELSRNSNDRFIQFSTLSAS</sequence>
<dbReference type="Pfam" id="PF12833">
    <property type="entry name" value="HTH_18"/>
    <property type="match status" value="1"/>
</dbReference>
<dbReference type="InterPro" id="IPR018060">
    <property type="entry name" value="HTH_AraC"/>
</dbReference>
<gene>
    <name evidence="5" type="ORF">HWI92_07220</name>
</gene>
<evidence type="ECO:0000256" key="1">
    <source>
        <dbReference type="ARBA" id="ARBA00023015"/>
    </source>
</evidence>
<dbReference type="EMBL" id="CP056775">
    <property type="protein sequence ID" value="QRR04094.1"/>
    <property type="molecule type" value="Genomic_DNA"/>
</dbReference>
<evidence type="ECO:0000313" key="5">
    <source>
        <dbReference type="EMBL" id="QRR04094.1"/>
    </source>
</evidence>
<accession>A0ABX7IDT5</accession>
<protein>
    <submittedName>
        <fullName evidence="5">Helix-turn-helix transcriptional regulator</fullName>
    </submittedName>
</protein>
<feature type="domain" description="HTH araC/xylS-type" evidence="4">
    <location>
        <begin position="115"/>
        <end position="210"/>
    </location>
</feature>
<keyword evidence="2" id="KW-0238">DNA-binding</keyword>
<proteinExistence type="predicted"/>
<dbReference type="Gene3D" id="1.10.10.60">
    <property type="entry name" value="Homeodomain-like"/>
    <property type="match status" value="1"/>
</dbReference>
<dbReference type="PANTHER" id="PTHR46796">
    <property type="entry name" value="HTH-TYPE TRANSCRIPTIONAL ACTIVATOR RHAS-RELATED"/>
    <property type="match status" value="1"/>
</dbReference>
<keyword evidence="1" id="KW-0805">Transcription regulation</keyword>
<dbReference type="InterPro" id="IPR050204">
    <property type="entry name" value="AraC_XylS_family_regulators"/>
</dbReference>
<evidence type="ECO:0000259" key="4">
    <source>
        <dbReference type="PROSITE" id="PS01124"/>
    </source>
</evidence>
<dbReference type="PROSITE" id="PS01124">
    <property type="entry name" value="HTH_ARAC_FAMILY_2"/>
    <property type="match status" value="1"/>
</dbReference>
<organism evidence="5 6">
    <name type="scientific">Dyadobacter sandarakinus</name>
    <dbReference type="NCBI Taxonomy" id="2747268"/>
    <lineage>
        <taxon>Bacteria</taxon>
        <taxon>Pseudomonadati</taxon>
        <taxon>Bacteroidota</taxon>
        <taxon>Cytophagia</taxon>
        <taxon>Cytophagales</taxon>
        <taxon>Spirosomataceae</taxon>
        <taxon>Dyadobacter</taxon>
    </lineage>
</organism>